<proteinExistence type="predicted"/>
<dbReference type="EMBL" id="BMAV01000886">
    <property type="protein sequence ID" value="GFY38503.1"/>
    <property type="molecule type" value="Genomic_DNA"/>
</dbReference>
<comment type="caution">
    <text evidence="1">The sequence shown here is derived from an EMBL/GenBank/DDBJ whole genome shotgun (WGS) entry which is preliminary data.</text>
</comment>
<dbReference type="Proteomes" id="UP000886998">
    <property type="component" value="Unassembled WGS sequence"/>
</dbReference>
<sequence length="100" mass="11531">MDTLSYIICKSLYPWRGRSSAEYEQSAILHPPRYLEELETFAFDPNTDTASVFGEHCLDTSERYGNVSDVWFDQKLSEIGRSCEKHCHWSTRSSHVHVSG</sequence>
<dbReference type="EMBL" id="BMAV01026683">
    <property type="protein sequence ID" value="GFS52491.1"/>
    <property type="molecule type" value="Genomic_DNA"/>
</dbReference>
<evidence type="ECO:0000313" key="3">
    <source>
        <dbReference type="Proteomes" id="UP000886998"/>
    </source>
</evidence>
<reference evidence="1" key="1">
    <citation type="submission" date="2020-08" db="EMBL/GenBank/DDBJ databases">
        <title>Multicomponent nature underlies the extraordinary mechanical properties of spider dragline silk.</title>
        <authorList>
            <person name="Kono N."/>
            <person name="Nakamura H."/>
            <person name="Mori M."/>
            <person name="Yoshida Y."/>
            <person name="Ohtoshi R."/>
            <person name="Malay A.D."/>
            <person name="Moran D.A.P."/>
            <person name="Tomita M."/>
            <person name="Numata K."/>
            <person name="Arakawa K."/>
        </authorList>
    </citation>
    <scope>NUCLEOTIDE SEQUENCE</scope>
</reference>
<name>A0A8X6K0Q9_9ARAC</name>
<evidence type="ECO:0000313" key="2">
    <source>
        <dbReference type="EMBL" id="GFY38503.1"/>
    </source>
</evidence>
<protein>
    <submittedName>
        <fullName evidence="1">Uncharacterized protein</fullName>
    </submittedName>
</protein>
<accession>A0A8X6K0Q9</accession>
<dbReference type="AlphaFoldDB" id="A0A8X6K0Q9"/>
<evidence type="ECO:0000313" key="1">
    <source>
        <dbReference type="EMBL" id="GFS52491.1"/>
    </source>
</evidence>
<organism evidence="1 3">
    <name type="scientific">Trichonephila inaurata madagascariensis</name>
    <dbReference type="NCBI Taxonomy" id="2747483"/>
    <lineage>
        <taxon>Eukaryota</taxon>
        <taxon>Metazoa</taxon>
        <taxon>Ecdysozoa</taxon>
        <taxon>Arthropoda</taxon>
        <taxon>Chelicerata</taxon>
        <taxon>Arachnida</taxon>
        <taxon>Araneae</taxon>
        <taxon>Araneomorphae</taxon>
        <taxon>Entelegynae</taxon>
        <taxon>Araneoidea</taxon>
        <taxon>Nephilidae</taxon>
        <taxon>Trichonephila</taxon>
        <taxon>Trichonephila inaurata</taxon>
    </lineage>
</organism>
<keyword evidence="3" id="KW-1185">Reference proteome</keyword>
<gene>
    <name evidence="2" type="ORF">TNIN_121311</name>
    <name evidence="1" type="ORF">TNIN_349991</name>
</gene>